<protein>
    <submittedName>
        <fullName evidence="1">Zinc finger, CCHC-type</fullName>
    </submittedName>
</protein>
<comment type="caution">
    <text evidence="1">The sequence shown here is derived from an EMBL/GenBank/DDBJ whole genome shotgun (WGS) entry which is preliminary data.</text>
</comment>
<name>A0A699IPC1_TANCI</name>
<feature type="non-terminal residue" evidence="1">
    <location>
        <position position="1"/>
    </location>
</feature>
<dbReference type="AlphaFoldDB" id="A0A699IPC1"/>
<feature type="non-terminal residue" evidence="1">
    <location>
        <position position="129"/>
    </location>
</feature>
<gene>
    <name evidence="1" type="ORF">Tci_546615</name>
</gene>
<organism evidence="1">
    <name type="scientific">Tanacetum cinerariifolium</name>
    <name type="common">Dalmatian daisy</name>
    <name type="synonym">Chrysanthemum cinerariifolium</name>
    <dbReference type="NCBI Taxonomy" id="118510"/>
    <lineage>
        <taxon>Eukaryota</taxon>
        <taxon>Viridiplantae</taxon>
        <taxon>Streptophyta</taxon>
        <taxon>Embryophyta</taxon>
        <taxon>Tracheophyta</taxon>
        <taxon>Spermatophyta</taxon>
        <taxon>Magnoliopsida</taxon>
        <taxon>eudicotyledons</taxon>
        <taxon>Gunneridae</taxon>
        <taxon>Pentapetalae</taxon>
        <taxon>asterids</taxon>
        <taxon>campanulids</taxon>
        <taxon>Asterales</taxon>
        <taxon>Asteraceae</taxon>
        <taxon>Asteroideae</taxon>
        <taxon>Anthemideae</taxon>
        <taxon>Anthemidinae</taxon>
        <taxon>Tanacetum</taxon>
    </lineage>
</organism>
<sequence>CRVIESYKWYQSLISKRKAELKDDMDARSDVYALSNGCRKCSDDSDGYYWEYTPAKGNVLGMEIVRDQSGNTLRVSQSRFYNEKLNDKWSCIYAVGSQEYQTVCTRLDIASADVGMVDKFNHGLQTDVQ</sequence>
<reference evidence="1" key="1">
    <citation type="journal article" date="2019" name="Sci. Rep.">
        <title>Draft genome of Tanacetum cinerariifolium, the natural source of mosquito coil.</title>
        <authorList>
            <person name="Yamashiro T."/>
            <person name="Shiraishi A."/>
            <person name="Satake H."/>
            <person name="Nakayama K."/>
        </authorList>
    </citation>
    <scope>NUCLEOTIDE SEQUENCE</scope>
</reference>
<dbReference type="EMBL" id="BKCJ010318077">
    <property type="protein sequence ID" value="GEZ74642.1"/>
    <property type="molecule type" value="Genomic_DNA"/>
</dbReference>
<evidence type="ECO:0000313" key="1">
    <source>
        <dbReference type="EMBL" id="GEZ74642.1"/>
    </source>
</evidence>
<proteinExistence type="predicted"/>
<accession>A0A699IPC1</accession>